<comment type="caution">
    <text evidence="2">The sequence shown here is derived from an EMBL/GenBank/DDBJ whole genome shotgun (WGS) entry which is preliminary data.</text>
</comment>
<feature type="domain" description="SAF" evidence="1">
    <location>
        <begin position="339"/>
        <end position="405"/>
    </location>
</feature>
<dbReference type="Proteomes" id="UP000288812">
    <property type="component" value="Unassembled WGS sequence"/>
</dbReference>
<dbReference type="OrthoDB" id="9777844at2"/>
<dbReference type="EMBL" id="RLIH01000015">
    <property type="protein sequence ID" value="RVU54100.1"/>
    <property type="molecule type" value="Genomic_DNA"/>
</dbReference>
<evidence type="ECO:0000259" key="1">
    <source>
        <dbReference type="SMART" id="SM00858"/>
    </source>
</evidence>
<reference evidence="2 3" key="1">
    <citation type="submission" date="2018-11" db="EMBL/GenBank/DDBJ databases">
        <title>Genome sequencing and assembly of Anaerosphaera sp. nov., GS7-6-2.</title>
        <authorList>
            <person name="Rettenmaier R."/>
            <person name="Liebl W."/>
            <person name="Zverlov V."/>
        </authorList>
    </citation>
    <scope>NUCLEOTIDE SEQUENCE [LARGE SCALE GENOMIC DNA]</scope>
    <source>
        <strain evidence="2 3">GS7-6-2</strain>
    </source>
</reference>
<name>A0A437S515_9FIRM</name>
<keyword evidence="3" id="KW-1185">Reference proteome</keyword>
<dbReference type="SUPFAM" id="SSF51735">
    <property type="entry name" value="NAD(P)-binding Rossmann-fold domains"/>
    <property type="match status" value="1"/>
</dbReference>
<dbReference type="PANTHER" id="PTHR37850">
    <property type="entry name" value="STRU PROTEIN"/>
    <property type="match status" value="1"/>
</dbReference>
<dbReference type="Gene3D" id="3.40.50.720">
    <property type="entry name" value="NAD(P)-binding Rossmann-like Domain"/>
    <property type="match status" value="1"/>
</dbReference>
<dbReference type="CDD" id="cd11616">
    <property type="entry name" value="SAF_DH_OX_like"/>
    <property type="match status" value="1"/>
</dbReference>
<sequence length="426" mass="46473">MFYLKRALEEFGEIKVGVVGAGIMGTSLVAQLEILDNFIPAVLSSNRLESVYTVFEKAKIGKDKIFETNSIDEAKEAMNKGYYIATTNNEIAATITDCVVDCTGNTEAGTKISLCAIENGVHIVTLNVEMDATVGCYLKVLADRNGVVYTGTAGDEPGAILELFEFAKTVGFEVLVLGKGKNNDLDYYATPDNLREQAMEKGINPKMLTSFVDGTNTMTELNVVCNATGFLPDIRGCHGFNSTTKTLVEDIKLKSDGGKLNNYNIVDFVRGIAPGVFAIVKSKSEIIDFEMSYLKMGEGPNFVIYRPYHLTSIETPISIIKAVVLKESSIASIGAPVAETVAVAKKDLRAGDKIDGIGGHTVYGLLERGLIQRENNLLPIGLLTGNVTMKRNVKKDELLTYDDVILDPNLKIVETREEQDNYFKLT</sequence>
<dbReference type="InterPro" id="IPR036291">
    <property type="entry name" value="NAD(P)-bd_dom_sf"/>
</dbReference>
<dbReference type="AlphaFoldDB" id="A0A437S515"/>
<dbReference type="InterPro" id="IPR048423">
    <property type="entry name" value="DRL_cat"/>
</dbReference>
<proteinExistence type="predicted"/>
<dbReference type="PANTHER" id="PTHR37850:SF2">
    <property type="entry name" value="SAF DOMAIN PROTEIN"/>
    <property type="match status" value="1"/>
</dbReference>
<evidence type="ECO:0000313" key="2">
    <source>
        <dbReference type="EMBL" id="RVU54100.1"/>
    </source>
</evidence>
<dbReference type="Pfam" id="PF21135">
    <property type="entry name" value="DRL_cat"/>
    <property type="match status" value="1"/>
</dbReference>
<dbReference type="InterPro" id="IPR013974">
    <property type="entry name" value="SAF"/>
</dbReference>
<protein>
    <submittedName>
        <fullName evidence="2">NAD(P)-dependent oxidoreductase</fullName>
    </submittedName>
</protein>
<dbReference type="RefSeq" id="WP_127725100.1">
    <property type="nucleotide sequence ID" value="NZ_RLIH01000015.1"/>
</dbReference>
<accession>A0A437S515</accession>
<organism evidence="2 3">
    <name type="scientific">Anaerosphaera multitolerans</name>
    <dbReference type="NCBI Taxonomy" id="2487351"/>
    <lineage>
        <taxon>Bacteria</taxon>
        <taxon>Bacillati</taxon>
        <taxon>Bacillota</taxon>
        <taxon>Tissierellia</taxon>
        <taxon>Tissierellales</taxon>
        <taxon>Peptoniphilaceae</taxon>
        <taxon>Anaerosphaera</taxon>
    </lineage>
</organism>
<evidence type="ECO:0000313" key="3">
    <source>
        <dbReference type="Proteomes" id="UP000288812"/>
    </source>
</evidence>
<gene>
    <name evidence="2" type="ORF">EF514_08945</name>
</gene>
<dbReference type="Pfam" id="PF08666">
    <property type="entry name" value="SAF"/>
    <property type="match status" value="1"/>
</dbReference>
<dbReference type="SMART" id="SM00858">
    <property type="entry name" value="SAF"/>
    <property type="match status" value="1"/>
</dbReference>